<evidence type="ECO:0000256" key="1">
    <source>
        <dbReference type="ARBA" id="ARBA00005290"/>
    </source>
</evidence>
<dbReference type="InterPro" id="IPR027417">
    <property type="entry name" value="P-loop_NTPase"/>
</dbReference>
<reference evidence="7" key="1">
    <citation type="submission" date="2015-12" db="EMBL/GenBank/DDBJ databases">
        <title>Update maize B73 reference genome by single molecule sequencing technologies.</title>
        <authorList>
            <consortium name="Maize Genome Sequencing Project"/>
            <person name="Ware D."/>
        </authorList>
    </citation>
    <scope>NUCLEOTIDE SEQUENCE [LARGE SCALE GENOMIC DNA]</scope>
    <source>
        <strain evidence="7">cv. B73</strain>
    </source>
</reference>
<dbReference type="Gene3D" id="3.40.50.300">
    <property type="entry name" value="P-loop containing nucleotide triphosphate hydrolases"/>
    <property type="match status" value="1"/>
</dbReference>
<evidence type="ECO:0000256" key="5">
    <source>
        <dbReference type="RuleBase" id="RU365059"/>
    </source>
</evidence>
<dbReference type="PANTHER" id="PTHR21231">
    <property type="entry name" value="XPA-BINDING PROTEIN 1-RELATED"/>
    <property type="match status" value="1"/>
</dbReference>
<reference evidence="6" key="2">
    <citation type="submission" date="2019-07" db="EMBL/GenBank/DDBJ databases">
        <authorList>
            <person name="Seetharam A."/>
            <person name="Woodhouse M."/>
            <person name="Cannon E."/>
        </authorList>
    </citation>
    <scope>NUCLEOTIDE SEQUENCE [LARGE SCALE GENOMIC DNA]</scope>
    <source>
        <strain evidence="6">cv. B73</strain>
    </source>
</reference>
<protein>
    <recommendedName>
        <fullName evidence="5">GPN-loop GTPase 3</fullName>
    </recommendedName>
</protein>
<dbReference type="Pfam" id="PF03029">
    <property type="entry name" value="ATP_bind_1"/>
    <property type="match status" value="1"/>
</dbReference>
<dbReference type="GO" id="GO:0003924">
    <property type="term" value="F:GTPase activity"/>
    <property type="evidence" value="ECO:0000318"/>
    <property type="project" value="GO_Central"/>
</dbReference>
<comment type="function">
    <text evidence="5">Small GTPase required for proper nuclear import of RNA polymerase II and III (RNAPII and RNAPIII). May act at an RNAP assembly step prior to nuclear import.</text>
</comment>
<dbReference type="SUPFAM" id="SSF52540">
    <property type="entry name" value="P-loop containing nucleoside triphosphate hydrolases"/>
    <property type="match status" value="1"/>
</dbReference>
<comment type="subunit">
    <text evidence="5">Binds to RNA polymerase II (RNAPII).</text>
</comment>
<name>A0A804MUR0_MAIZE</name>
<keyword evidence="3 5" id="KW-0378">Hydrolase</keyword>
<dbReference type="EnsemblPlants" id="Zm00001eb112910_T001">
    <property type="protein sequence ID" value="Zm00001eb112910_P001"/>
    <property type="gene ID" value="Zm00001eb112910"/>
</dbReference>
<dbReference type="GO" id="GO:0005525">
    <property type="term" value="F:GTP binding"/>
    <property type="evidence" value="ECO:0007669"/>
    <property type="project" value="UniProtKB-KW"/>
</dbReference>
<evidence type="ECO:0000256" key="2">
    <source>
        <dbReference type="ARBA" id="ARBA00022741"/>
    </source>
</evidence>
<sequence length="169" mass="19841">MTMHLEDSLDDWFDEQLENYLDDDYLVFDCPGQIELFTHVPVLRNFVEHLKRKIFNVCAVYLLDSRLELPHINILSKMDLISNKKDVEEYLDPNAQVLLSQLNRQMAPWFGKLNKCLAELVDDYSMVNFIPLDLRKESIIQYVLSSIGTCIQYGEDADVKVRDFEEDED</sequence>
<dbReference type="InterPro" id="IPR004130">
    <property type="entry name" value="Gpn"/>
</dbReference>
<comment type="similarity">
    <text evidence="1 5">Belongs to the GPN-loop GTPase family.</text>
</comment>
<dbReference type="AlphaFoldDB" id="A0A804MUR0"/>
<proteinExistence type="inferred from homology"/>
<dbReference type="Proteomes" id="UP000007305">
    <property type="component" value="Chromosome 2"/>
</dbReference>
<keyword evidence="2 5" id="KW-0547">Nucleotide-binding</keyword>
<evidence type="ECO:0000313" key="6">
    <source>
        <dbReference type="EnsemblPlants" id="Zm00001eb112910_P001"/>
    </source>
</evidence>
<evidence type="ECO:0000256" key="4">
    <source>
        <dbReference type="ARBA" id="ARBA00023134"/>
    </source>
</evidence>
<accession>A0A804MUR0</accession>
<organism evidence="6 7">
    <name type="scientific">Zea mays</name>
    <name type="common">Maize</name>
    <dbReference type="NCBI Taxonomy" id="4577"/>
    <lineage>
        <taxon>Eukaryota</taxon>
        <taxon>Viridiplantae</taxon>
        <taxon>Streptophyta</taxon>
        <taxon>Embryophyta</taxon>
        <taxon>Tracheophyta</taxon>
        <taxon>Spermatophyta</taxon>
        <taxon>Magnoliopsida</taxon>
        <taxon>Liliopsida</taxon>
        <taxon>Poales</taxon>
        <taxon>Poaceae</taxon>
        <taxon>PACMAD clade</taxon>
        <taxon>Panicoideae</taxon>
        <taxon>Andropogonodae</taxon>
        <taxon>Andropogoneae</taxon>
        <taxon>Tripsacinae</taxon>
        <taxon>Zea</taxon>
    </lineage>
</organism>
<dbReference type="PANTHER" id="PTHR21231:SF7">
    <property type="entry name" value="GPN-LOOP GTPASE 3"/>
    <property type="match status" value="1"/>
</dbReference>
<keyword evidence="4 5" id="KW-0342">GTP-binding</keyword>
<dbReference type="Gramene" id="Zm00001eb112910_T001">
    <property type="protein sequence ID" value="Zm00001eb112910_P001"/>
    <property type="gene ID" value="Zm00001eb112910"/>
</dbReference>
<evidence type="ECO:0000256" key="3">
    <source>
        <dbReference type="ARBA" id="ARBA00022801"/>
    </source>
</evidence>
<reference evidence="6" key="3">
    <citation type="submission" date="2021-05" db="UniProtKB">
        <authorList>
            <consortium name="EnsemblPlants"/>
        </authorList>
    </citation>
    <scope>IDENTIFICATION</scope>
    <source>
        <strain evidence="6">cv. B73</strain>
    </source>
</reference>
<evidence type="ECO:0000313" key="7">
    <source>
        <dbReference type="Proteomes" id="UP000007305"/>
    </source>
</evidence>
<dbReference type="InParanoid" id="A0A804MUR0"/>
<keyword evidence="7" id="KW-1185">Reference proteome</keyword>